<protein>
    <recommendedName>
        <fullName evidence="1">Helix-turn-helix domain-containing protein</fullName>
    </recommendedName>
</protein>
<dbReference type="EMBL" id="BATM01000055">
    <property type="protein sequence ID" value="GAD81295.1"/>
    <property type="molecule type" value="Genomic_DNA"/>
</dbReference>
<accession>U3B5U5</accession>
<sequence length="74" mass="8547">MSKCLTKNDVQKILNISKTTLERWIKKGCFIPGTQFGENSVRFRESEVSEYLDRVFAGEERTTVTTDIKNKRCA</sequence>
<dbReference type="OrthoDB" id="5986966at2"/>
<proteinExistence type="predicted"/>
<reference evidence="2 3" key="1">
    <citation type="submission" date="2013-09" db="EMBL/GenBank/DDBJ databases">
        <title>Whole genome shotgun sequence of Vibrio ezurae NBRC 102218.</title>
        <authorList>
            <person name="Yoshida I."/>
            <person name="Hosoyama A."/>
            <person name="Numata M."/>
            <person name="Hashimoto M."/>
            <person name="Hosoyama Y."/>
            <person name="Tsuchikane K."/>
            <person name="Noguchi M."/>
            <person name="Hirakata S."/>
            <person name="Ichikawa N."/>
            <person name="Ohji S."/>
            <person name="Yamazoe A."/>
            <person name="Fujita N."/>
        </authorList>
    </citation>
    <scope>NUCLEOTIDE SEQUENCE [LARGE SCALE GENOMIC DNA]</scope>
    <source>
        <strain evidence="2 3">NBRC 102218</strain>
    </source>
</reference>
<name>U3B5U5_9VIBR</name>
<evidence type="ECO:0000259" key="1">
    <source>
        <dbReference type="Pfam" id="PF12728"/>
    </source>
</evidence>
<organism evidence="2 3">
    <name type="scientific">Vibrio ezurae NBRC 102218</name>
    <dbReference type="NCBI Taxonomy" id="1219080"/>
    <lineage>
        <taxon>Bacteria</taxon>
        <taxon>Pseudomonadati</taxon>
        <taxon>Pseudomonadota</taxon>
        <taxon>Gammaproteobacteria</taxon>
        <taxon>Vibrionales</taxon>
        <taxon>Vibrionaceae</taxon>
        <taxon>Vibrio</taxon>
    </lineage>
</organism>
<dbReference type="InterPro" id="IPR009061">
    <property type="entry name" value="DNA-bd_dom_put_sf"/>
</dbReference>
<dbReference type="AlphaFoldDB" id="U3B5U5"/>
<dbReference type="NCBIfam" id="TIGR01764">
    <property type="entry name" value="excise"/>
    <property type="match status" value="1"/>
</dbReference>
<dbReference type="Gene3D" id="1.10.10.10">
    <property type="entry name" value="Winged helix-like DNA-binding domain superfamily/Winged helix DNA-binding domain"/>
    <property type="match status" value="1"/>
</dbReference>
<keyword evidence="3" id="KW-1185">Reference proteome</keyword>
<dbReference type="InterPro" id="IPR036388">
    <property type="entry name" value="WH-like_DNA-bd_sf"/>
</dbReference>
<gene>
    <name evidence="2" type="ORF">VEZ01S_55_00110</name>
</gene>
<dbReference type="InterPro" id="IPR010093">
    <property type="entry name" value="SinI_DNA-bd"/>
</dbReference>
<feature type="domain" description="Helix-turn-helix" evidence="1">
    <location>
        <begin position="5"/>
        <end position="54"/>
    </location>
</feature>
<comment type="caution">
    <text evidence="2">The sequence shown here is derived from an EMBL/GenBank/DDBJ whole genome shotgun (WGS) entry which is preliminary data.</text>
</comment>
<dbReference type="Proteomes" id="UP000016562">
    <property type="component" value="Unassembled WGS sequence"/>
</dbReference>
<dbReference type="Pfam" id="PF12728">
    <property type="entry name" value="HTH_17"/>
    <property type="match status" value="1"/>
</dbReference>
<dbReference type="RefSeq" id="WP_021714992.1">
    <property type="nucleotide sequence ID" value="NZ_BATM01000055.1"/>
</dbReference>
<dbReference type="InterPro" id="IPR041657">
    <property type="entry name" value="HTH_17"/>
</dbReference>
<dbReference type="SUPFAM" id="SSF46955">
    <property type="entry name" value="Putative DNA-binding domain"/>
    <property type="match status" value="1"/>
</dbReference>
<dbReference type="GO" id="GO:0003677">
    <property type="term" value="F:DNA binding"/>
    <property type="evidence" value="ECO:0007669"/>
    <property type="project" value="InterPro"/>
</dbReference>
<dbReference type="STRING" id="1219080.VEZ01S_55_00110"/>
<evidence type="ECO:0000313" key="3">
    <source>
        <dbReference type="Proteomes" id="UP000016562"/>
    </source>
</evidence>
<evidence type="ECO:0000313" key="2">
    <source>
        <dbReference type="EMBL" id="GAD81295.1"/>
    </source>
</evidence>